<dbReference type="InterPro" id="IPR032466">
    <property type="entry name" value="Metal_Hydrolase"/>
</dbReference>
<dbReference type="InterPro" id="IPR006680">
    <property type="entry name" value="Amidohydro-rel"/>
</dbReference>
<gene>
    <name evidence="5" type="ORF">BELL_0402g00030</name>
</gene>
<dbReference type="InterPro" id="IPR014746">
    <property type="entry name" value="Gln_synth/guanido_kin_cat_dom"/>
</dbReference>
<evidence type="ECO:0000259" key="4">
    <source>
        <dbReference type="PROSITE" id="PS51987"/>
    </source>
</evidence>
<dbReference type="Pfam" id="PF04909">
    <property type="entry name" value="Amidohydro_2"/>
    <property type="match status" value="1"/>
</dbReference>
<evidence type="ECO:0000313" key="6">
    <source>
        <dbReference type="Proteomes" id="UP000297229"/>
    </source>
</evidence>
<dbReference type="SUPFAM" id="SSF55931">
    <property type="entry name" value="Glutamine synthetase/guanido kinase"/>
    <property type="match status" value="1"/>
</dbReference>
<feature type="domain" description="GS catalytic" evidence="4">
    <location>
        <begin position="599"/>
        <end position="930"/>
    </location>
</feature>
<dbReference type="Gene3D" id="3.20.20.140">
    <property type="entry name" value="Metal-dependent hydrolases"/>
    <property type="match status" value="1"/>
</dbReference>
<sequence length="930" mass="104008">MERLVRAIRTTPLIDSRARPLLIPSSKTRHSLLGITTKGNGDALKASRSTLAHIRATNQLADILGCPPTWNDVLEAIEKENEKLGDAWIKQCLKGIETVLLDCLSMENQTFDYFLHGSSTRSQYLYISPLSYRCCVTSIRIESLAADIVNQNIMLFAISEDKFFNSVVEELQKGINDAISDTDVVGFISAICYRPKLDIAWVCPLELIKSTLMQCIWKPQNEGHIRFRGFDGQILNSWILQMTASLIQQSESSHKKPIQFHTSSGDDELPLTRSLPSHLEDFIRYYSDVPIFLVHSCYPWTKEAGYLATVHSNVYVDIGEVFPCVSQDGQEGVIRDLLELCPTEKIVWSSDGHDFPETYLLAQIQSREAFERLGTWHISNDTDGLQVLVEYVTKKALTIQQAIEVVENIFFNTSNQLYALHSKLRPMKIQDVDQSLNGLDGTTLVNGVSGTKDVYHTNGISTIDIINGTNGNKSTSHAGISENPSDLELFESFMARHPEIKFLRVQYVDYCSITRLRILPIKRVRNLLCDEKVDVSIGITNSSLTLTSVDHRIDSVSPRGVSRLLTAVPSSMRPGPCHGYASAQGELRNSDNSPLDVCPRTNLRNIVNRAKNHGLEFLVGFEIEVIFMKGTLNEDNTHVYVPLPGSDSHCWGSNNALSPAVINVMDEIIEKLSDAGIDLEQWHPESATGQFEFVLPACAPLEAADILLQTREIIAAVAQTHGWRATLHPKPLPSKMGTGAHVHLSIPTPEGEKEQTYTHFYAGILKHLRAITAFTYGNPASYDRMLAARGWAGSTWVTWGTQNRETALRKIDGSHWELRCMDGLANVYLALSAIIGAGVEGVVSKDKMTWLDCDMNPAKLSQADRDVYNIEEMLPCTLEEALTALRIDQGMYKILGEAVVVTYIAMKRGELELMNSMKDEQRRNWMIERY</sequence>
<dbReference type="GO" id="GO:0016787">
    <property type="term" value="F:hydrolase activity"/>
    <property type="evidence" value="ECO:0007669"/>
    <property type="project" value="InterPro"/>
</dbReference>
<dbReference type="EMBL" id="PQXM01000400">
    <property type="protein sequence ID" value="TGO72971.1"/>
    <property type="molecule type" value="Genomic_DNA"/>
</dbReference>
<dbReference type="SMART" id="SM01230">
    <property type="entry name" value="Gln-synt_C"/>
    <property type="match status" value="1"/>
</dbReference>
<dbReference type="Gene3D" id="3.30.590.10">
    <property type="entry name" value="Glutamine synthetase/guanido kinase, catalytic domain"/>
    <property type="match status" value="1"/>
</dbReference>
<name>A0A4Z1JH39_9HELO</name>
<evidence type="ECO:0000256" key="1">
    <source>
        <dbReference type="ARBA" id="ARBA00022598"/>
    </source>
</evidence>
<dbReference type="SUPFAM" id="SSF51556">
    <property type="entry name" value="Metallo-dependent hydrolases"/>
    <property type="match status" value="1"/>
</dbReference>
<evidence type="ECO:0000313" key="5">
    <source>
        <dbReference type="EMBL" id="TGO72971.1"/>
    </source>
</evidence>
<dbReference type="FunFam" id="3.30.590.10:FF:000013">
    <property type="entry name" value="Related to fluG protein"/>
    <property type="match status" value="1"/>
</dbReference>
<dbReference type="Proteomes" id="UP000297229">
    <property type="component" value="Unassembled WGS sequence"/>
</dbReference>
<proteinExistence type="inferred from homology"/>
<comment type="similarity">
    <text evidence="2 3">Belongs to the glutamine synthetase family.</text>
</comment>
<protein>
    <recommendedName>
        <fullName evidence="4">GS catalytic domain-containing protein</fullName>
    </recommendedName>
</protein>
<dbReference type="STRING" id="278938.A0A4Z1JH39"/>
<accession>A0A4Z1JH39</accession>
<dbReference type="AlphaFoldDB" id="A0A4Z1JH39"/>
<keyword evidence="1" id="KW-0436">Ligase</keyword>
<reference evidence="5 6" key="1">
    <citation type="submission" date="2017-12" db="EMBL/GenBank/DDBJ databases">
        <title>Comparative genomics of Botrytis spp.</title>
        <authorList>
            <person name="Valero-Jimenez C.A."/>
            <person name="Tapia P."/>
            <person name="Veloso J."/>
            <person name="Silva-Moreno E."/>
            <person name="Staats M."/>
            <person name="Valdes J.H."/>
            <person name="Van Kan J.A.L."/>
        </authorList>
    </citation>
    <scope>NUCLEOTIDE SEQUENCE [LARGE SCALE GENOMIC DNA]</scope>
    <source>
        <strain evidence="5 6">Be9601</strain>
    </source>
</reference>
<dbReference type="Pfam" id="PF00120">
    <property type="entry name" value="Gln-synt_C"/>
    <property type="match status" value="1"/>
</dbReference>
<evidence type="ECO:0000256" key="3">
    <source>
        <dbReference type="RuleBase" id="RU000384"/>
    </source>
</evidence>
<organism evidence="5 6">
    <name type="scientific">Botrytis elliptica</name>
    <dbReference type="NCBI Taxonomy" id="278938"/>
    <lineage>
        <taxon>Eukaryota</taxon>
        <taxon>Fungi</taxon>
        <taxon>Dikarya</taxon>
        <taxon>Ascomycota</taxon>
        <taxon>Pezizomycotina</taxon>
        <taxon>Leotiomycetes</taxon>
        <taxon>Helotiales</taxon>
        <taxon>Sclerotiniaceae</taxon>
        <taxon>Botrytis</taxon>
    </lineage>
</organism>
<dbReference type="InterPro" id="IPR008146">
    <property type="entry name" value="Gln_synth_cat_dom"/>
</dbReference>
<dbReference type="PANTHER" id="PTHR43785:SF2">
    <property type="entry name" value="TYPE-1 GLUTAMINE SYNTHETASE 1"/>
    <property type="match status" value="1"/>
</dbReference>
<comment type="caution">
    <text evidence="5">The sequence shown here is derived from an EMBL/GenBank/DDBJ whole genome shotgun (WGS) entry which is preliminary data.</text>
</comment>
<keyword evidence="6" id="KW-1185">Reference proteome</keyword>
<evidence type="ECO:0000256" key="2">
    <source>
        <dbReference type="PROSITE-ProRule" id="PRU01331"/>
    </source>
</evidence>
<dbReference type="PROSITE" id="PS51987">
    <property type="entry name" value="GS_CATALYTIC"/>
    <property type="match status" value="1"/>
</dbReference>
<dbReference type="GO" id="GO:0004356">
    <property type="term" value="F:glutamine synthetase activity"/>
    <property type="evidence" value="ECO:0007669"/>
    <property type="project" value="InterPro"/>
</dbReference>
<dbReference type="PANTHER" id="PTHR43785">
    <property type="entry name" value="GAMMA-GLUTAMYLPUTRESCINE SYNTHETASE"/>
    <property type="match status" value="1"/>
</dbReference>